<dbReference type="InterPro" id="IPR016154">
    <property type="entry name" value="Heat_shock_Hsp33_C"/>
</dbReference>
<dbReference type="AlphaFoldDB" id="A0A1M6J1P8"/>
<dbReference type="SUPFAM" id="SSF118352">
    <property type="entry name" value="HSP33 redox switch-like"/>
    <property type="match status" value="1"/>
</dbReference>
<evidence type="ECO:0000256" key="2">
    <source>
        <dbReference type="ARBA" id="ARBA00022833"/>
    </source>
</evidence>
<dbReference type="EMBL" id="FQYR01000003">
    <property type="protein sequence ID" value="SHJ40567.1"/>
    <property type="molecule type" value="Genomic_DNA"/>
</dbReference>
<evidence type="ECO:0000313" key="7">
    <source>
        <dbReference type="Proteomes" id="UP000184510"/>
    </source>
</evidence>
<keyword evidence="2" id="KW-0862">Zinc</keyword>
<evidence type="ECO:0000256" key="5">
    <source>
        <dbReference type="ARBA" id="ARBA00023284"/>
    </source>
</evidence>
<evidence type="ECO:0000256" key="3">
    <source>
        <dbReference type="ARBA" id="ARBA00023157"/>
    </source>
</evidence>
<keyword evidence="1" id="KW-0963">Cytoplasm</keyword>
<dbReference type="InParanoid" id="A0A1M6J1P8"/>
<evidence type="ECO:0000313" key="6">
    <source>
        <dbReference type="EMBL" id="SHJ40567.1"/>
    </source>
</evidence>
<dbReference type="Proteomes" id="UP000184510">
    <property type="component" value="Unassembled WGS sequence"/>
</dbReference>
<dbReference type="Gene3D" id="3.90.1280.10">
    <property type="entry name" value="HSP33 redox switch-like"/>
    <property type="match status" value="1"/>
</dbReference>
<dbReference type="GO" id="GO:0005737">
    <property type="term" value="C:cytoplasm"/>
    <property type="evidence" value="ECO:0007669"/>
    <property type="project" value="InterPro"/>
</dbReference>
<gene>
    <name evidence="6" type="ORF">SAMN02745181_1980</name>
</gene>
<keyword evidence="5" id="KW-0676">Redox-active center</keyword>
<organism evidence="6 7">
    <name type="scientific">Rubritalea squalenifaciens DSM 18772</name>
    <dbReference type="NCBI Taxonomy" id="1123071"/>
    <lineage>
        <taxon>Bacteria</taxon>
        <taxon>Pseudomonadati</taxon>
        <taxon>Verrucomicrobiota</taxon>
        <taxon>Verrucomicrobiia</taxon>
        <taxon>Verrucomicrobiales</taxon>
        <taxon>Rubritaleaceae</taxon>
        <taxon>Rubritalea</taxon>
    </lineage>
</organism>
<evidence type="ECO:0000256" key="4">
    <source>
        <dbReference type="ARBA" id="ARBA00023186"/>
    </source>
</evidence>
<keyword evidence="3" id="KW-1015">Disulfide bond</keyword>
<dbReference type="GO" id="GO:0051082">
    <property type="term" value="F:unfolded protein binding"/>
    <property type="evidence" value="ECO:0007669"/>
    <property type="project" value="InterPro"/>
</dbReference>
<dbReference type="GO" id="GO:0006457">
    <property type="term" value="P:protein folding"/>
    <property type="evidence" value="ECO:0007669"/>
    <property type="project" value="InterPro"/>
</dbReference>
<dbReference type="InterPro" id="IPR000397">
    <property type="entry name" value="Heat_shock_Hsp33"/>
</dbReference>
<dbReference type="STRING" id="1123071.SAMN02745181_1980"/>
<protein>
    <submittedName>
        <fullName evidence="6">Molecular chaperone Hsp33</fullName>
    </submittedName>
</protein>
<name>A0A1M6J1P8_9BACT</name>
<keyword evidence="7" id="KW-1185">Reference proteome</keyword>
<evidence type="ECO:0000256" key="1">
    <source>
        <dbReference type="ARBA" id="ARBA00022490"/>
    </source>
</evidence>
<dbReference type="InterPro" id="IPR016153">
    <property type="entry name" value="Heat_shock_Hsp33_N"/>
</dbReference>
<sequence>MGAGCKGFRPARFPTFSHEDVGNFSLPDRRDTPLYPRTGNTGSSLLQRKVLFIPPQTRHTPAQQALILDHYKPMEAVEEFTKIESIFVRHRNALLVRGQFTPIFTDYYLHLMDLKLRHKEDLDQKLKDLLALLTLHMTARPWAETIAWTVNLRAPRVNFFVTGGSTQENITGNLFTENIKEADRNILYSQTIVPSSEGRKSTVELDSNDPFEWLETYYTQSEQRPARAFQLKDENYAIIAAQPDCDYEWLESLNAEDVEKIMETEETKVLETRKFRFFCGCSVEKILPALAAYKNNKEALFHGDPAIEVSCPRCAAKYIVTPDML</sequence>
<dbReference type="SUPFAM" id="SSF64397">
    <property type="entry name" value="Hsp33 domain"/>
    <property type="match status" value="1"/>
</dbReference>
<reference evidence="6 7" key="1">
    <citation type="submission" date="2016-11" db="EMBL/GenBank/DDBJ databases">
        <authorList>
            <person name="Jaros S."/>
            <person name="Januszkiewicz K."/>
            <person name="Wedrychowicz H."/>
        </authorList>
    </citation>
    <scope>NUCLEOTIDE SEQUENCE [LARGE SCALE GENOMIC DNA]</scope>
    <source>
        <strain evidence="6 7">DSM 18772</strain>
    </source>
</reference>
<dbReference type="Pfam" id="PF01430">
    <property type="entry name" value="HSP33"/>
    <property type="match status" value="1"/>
</dbReference>
<accession>A0A1M6J1P8</accession>
<proteinExistence type="predicted"/>
<keyword evidence="4" id="KW-0143">Chaperone</keyword>